<dbReference type="Proteomes" id="UP000015663">
    <property type="component" value="Unassembled WGS sequence"/>
</dbReference>
<proteinExistence type="predicted"/>
<dbReference type="AlphaFoldDB" id="T2SK11"/>
<gene>
    <name evidence="1" type="ORF">L934_03480</name>
</gene>
<reference evidence="1 2" key="1">
    <citation type="journal article" date="2013" name="Genome Announc.">
        <title>Draft Genome Sequences of Helicobacter pylori Strains Isolated from Regions of Low and High Gastric Cancer Risk in Colombia.</title>
        <authorList>
            <person name="Sheh A."/>
            <person name="Piazuelo M.B."/>
            <person name="Wilson K.T."/>
            <person name="Correa P."/>
            <person name="Fox J.G."/>
        </authorList>
    </citation>
    <scope>NUCLEOTIDE SEQUENCE [LARGE SCALE GENOMIC DNA]</scope>
    <source>
        <strain evidence="1 2">PZ5080</strain>
    </source>
</reference>
<organism evidence="1 2">
    <name type="scientific">Helicobacter pylori PZ5080</name>
    <dbReference type="NCBI Taxonomy" id="1337394"/>
    <lineage>
        <taxon>Bacteria</taxon>
        <taxon>Pseudomonadati</taxon>
        <taxon>Campylobacterota</taxon>
        <taxon>Epsilonproteobacteria</taxon>
        <taxon>Campylobacterales</taxon>
        <taxon>Helicobacteraceae</taxon>
        <taxon>Helicobacter</taxon>
    </lineage>
</organism>
<evidence type="ECO:0000313" key="2">
    <source>
        <dbReference type="Proteomes" id="UP000015663"/>
    </source>
</evidence>
<name>T2SK11_HELPX</name>
<protein>
    <submittedName>
        <fullName evidence="1">Uncharacterized protein</fullName>
    </submittedName>
</protein>
<sequence>MRYPSNSHFLINSATNCGFFKSLSSFFFFF</sequence>
<dbReference type="EMBL" id="ASYV01000153">
    <property type="protein sequence ID" value="EQD92723.1"/>
    <property type="molecule type" value="Genomic_DNA"/>
</dbReference>
<feature type="non-terminal residue" evidence="1">
    <location>
        <position position="30"/>
    </location>
</feature>
<evidence type="ECO:0000313" key="1">
    <source>
        <dbReference type="EMBL" id="EQD92723.1"/>
    </source>
</evidence>
<comment type="caution">
    <text evidence="1">The sequence shown here is derived from an EMBL/GenBank/DDBJ whole genome shotgun (WGS) entry which is preliminary data.</text>
</comment>
<accession>T2SK11</accession>